<evidence type="ECO:0000313" key="1">
    <source>
        <dbReference type="EMBL" id="KZS09308.1"/>
    </source>
</evidence>
<keyword evidence="2" id="KW-1185">Reference proteome</keyword>
<name>A0A164S6M9_9CRUS</name>
<organism evidence="1 2">
    <name type="scientific">Daphnia magna</name>
    <dbReference type="NCBI Taxonomy" id="35525"/>
    <lineage>
        <taxon>Eukaryota</taxon>
        <taxon>Metazoa</taxon>
        <taxon>Ecdysozoa</taxon>
        <taxon>Arthropoda</taxon>
        <taxon>Crustacea</taxon>
        <taxon>Branchiopoda</taxon>
        <taxon>Diplostraca</taxon>
        <taxon>Cladocera</taxon>
        <taxon>Anomopoda</taxon>
        <taxon>Daphniidae</taxon>
        <taxon>Daphnia</taxon>
    </lineage>
</organism>
<dbReference type="EMBL" id="LRGB01002076">
    <property type="protein sequence ID" value="KZS09308.1"/>
    <property type="molecule type" value="Genomic_DNA"/>
</dbReference>
<comment type="caution">
    <text evidence="1">The sequence shown here is derived from an EMBL/GenBank/DDBJ whole genome shotgun (WGS) entry which is preliminary data.</text>
</comment>
<dbReference type="AlphaFoldDB" id="A0A164S6M9"/>
<gene>
    <name evidence="1" type="ORF">APZ42_026433</name>
</gene>
<proteinExistence type="predicted"/>
<dbReference type="Proteomes" id="UP000076858">
    <property type="component" value="Unassembled WGS sequence"/>
</dbReference>
<accession>A0A164S6M9</accession>
<sequence length="49" mass="5520">MEDGAPPIVQGDAELRIDVCASRMKRETRDIEFLTPMIVSKNGKREQST</sequence>
<evidence type="ECO:0000313" key="2">
    <source>
        <dbReference type="Proteomes" id="UP000076858"/>
    </source>
</evidence>
<protein>
    <submittedName>
        <fullName evidence="1">Uncharacterized protein</fullName>
    </submittedName>
</protein>
<reference evidence="1 2" key="1">
    <citation type="submission" date="2016-03" db="EMBL/GenBank/DDBJ databases">
        <title>EvidentialGene: Evidence-directed Construction of Genes on Genomes.</title>
        <authorList>
            <person name="Gilbert D.G."/>
            <person name="Choi J.-H."/>
            <person name="Mockaitis K."/>
            <person name="Colbourne J."/>
            <person name="Pfrender M."/>
        </authorList>
    </citation>
    <scope>NUCLEOTIDE SEQUENCE [LARGE SCALE GENOMIC DNA]</scope>
    <source>
        <strain evidence="1 2">Xinb3</strain>
        <tissue evidence="1">Complete organism</tissue>
    </source>
</reference>